<keyword evidence="1" id="KW-0472">Membrane</keyword>
<keyword evidence="1" id="KW-0812">Transmembrane</keyword>
<proteinExistence type="predicted"/>
<feature type="transmembrane region" description="Helical" evidence="1">
    <location>
        <begin position="44"/>
        <end position="65"/>
    </location>
</feature>
<accession>A0A7W9MVE6</accession>
<comment type="caution">
    <text evidence="2">The sequence shown here is derived from an EMBL/GenBank/DDBJ whole genome shotgun (WGS) entry which is preliminary data.</text>
</comment>
<dbReference type="Proteomes" id="UP000549971">
    <property type="component" value="Unassembled WGS sequence"/>
</dbReference>
<evidence type="ECO:0000313" key="3">
    <source>
        <dbReference type="Proteomes" id="UP000549971"/>
    </source>
</evidence>
<keyword evidence="1" id="KW-1133">Transmembrane helix</keyword>
<reference evidence="2 3" key="1">
    <citation type="submission" date="2020-08" db="EMBL/GenBank/DDBJ databases">
        <title>Sequencing the genomes of 1000 actinobacteria strains.</title>
        <authorList>
            <person name="Klenk H.-P."/>
        </authorList>
    </citation>
    <scope>NUCLEOTIDE SEQUENCE [LARGE SCALE GENOMIC DNA]</scope>
    <source>
        <strain evidence="2 3">DSM 28967</strain>
    </source>
</reference>
<organism evidence="2 3">
    <name type="scientific">Kribbella italica</name>
    <dbReference type="NCBI Taxonomy" id="1540520"/>
    <lineage>
        <taxon>Bacteria</taxon>
        <taxon>Bacillati</taxon>
        <taxon>Actinomycetota</taxon>
        <taxon>Actinomycetes</taxon>
        <taxon>Propionibacteriales</taxon>
        <taxon>Kribbellaceae</taxon>
        <taxon>Kribbella</taxon>
    </lineage>
</organism>
<feature type="transmembrane region" description="Helical" evidence="1">
    <location>
        <begin position="12"/>
        <end position="38"/>
    </location>
</feature>
<gene>
    <name evidence="2" type="ORF">HDA39_003632</name>
</gene>
<evidence type="ECO:0000313" key="2">
    <source>
        <dbReference type="EMBL" id="MBB5836898.1"/>
    </source>
</evidence>
<dbReference type="RefSeq" id="WP_184796473.1">
    <property type="nucleotide sequence ID" value="NZ_JACHMY010000001.1"/>
</dbReference>
<keyword evidence="3" id="KW-1185">Reference proteome</keyword>
<evidence type="ECO:0000256" key="1">
    <source>
        <dbReference type="SAM" id="Phobius"/>
    </source>
</evidence>
<dbReference type="EMBL" id="JACHMY010000001">
    <property type="protein sequence ID" value="MBB5836898.1"/>
    <property type="molecule type" value="Genomic_DNA"/>
</dbReference>
<name>A0A7W9MVE6_9ACTN</name>
<evidence type="ECO:0008006" key="4">
    <source>
        <dbReference type="Google" id="ProtNLM"/>
    </source>
</evidence>
<sequence length="166" mass="17421">METRVAPSPLTARAATGAWLLAVGAGVAESVLGLTLAIHDGASVLGLVAQVALRTILYGGLFVVIDGYFRHGVAWSRWVLAGLLGTIGTASLLIGPITWLTGHSLGDLSLTPVLFLEAALRTVHVLAVIAALGLTFHPDTNQWFRRRAGHQAGMTKGRPRTSEPAL</sequence>
<feature type="transmembrane region" description="Helical" evidence="1">
    <location>
        <begin position="77"/>
        <end position="99"/>
    </location>
</feature>
<feature type="transmembrane region" description="Helical" evidence="1">
    <location>
        <begin position="119"/>
        <end position="137"/>
    </location>
</feature>
<protein>
    <recommendedName>
        <fullName evidence="4">DUF4345 domain-containing protein</fullName>
    </recommendedName>
</protein>
<dbReference type="AlphaFoldDB" id="A0A7W9MVE6"/>